<comment type="caution">
    <text evidence="2">The sequence shown here is derived from an EMBL/GenBank/DDBJ whole genome shotgun (WGS) entry which is preliminary data.</text>
</comment>
<dbReference type="EMBL" id="QEYD01000009">
    <property type="protein sequence ID" value="PWE27700.1"/>
    <property type="molecule type" value="Genomic_DNA"/>
</dbReference>
<keyword evidence="1" id="KW-0732">Signal</keyword>
<name>A0A2U2C740_9RHOB</name>
<keyword evidence="3" id="KW-1185">Reference proteome</keyword>
<gene>
    <name evidence="2" type="ORF">C4N9_14745</name>
</gene>
<feature type="chain" id="PRO_5015601849" evidence="1">
    <location>
        <begin position="24"/>
        <end position="212"/>
    </location>
</feature>
<accession>A0A2U2C740</accession>
<sequence>MRTAILRLTLTLAATLAAGMARADICDYRLSQFLTRNASPAVNAASEAARTQTGTGDAMLYILVDPRTGRAHVGATEPGDAGADDGGLLASTARLLGSAVALVGRDSPLLSVGSAAVSLGAEAFCRFGDERITEYDDVLDILRTVDLTMPPDLFAVVEPGLEEHDAFIRLSRNDGFDLSEYRVDQLYIVNGTLMHRQWGVNEVVGDIAIFMR</sequence>
<dbReference type="OrthoDB" id="7877072at2"/>
<dbReference type="GeneID" id="94366150"/>
<evidence type="ECO:0000313" key="3">
    <source>
        <dbReference type="Proteomes" id="UP000244940"/>
    </source>
</evidence>
<dbReference type="AlphaFoldDB" id="A0A2U2C740"/>
<evidence type="ECO:0000256" key="1">
    <source>
        <dbReference type="SAM" id="SignalP"/>
    </source>
</evidence>
<dbReference type="RefSeq" id="WP_109534116.1">
    <property type="nucleotide sequence ID" value="NZ_CAXPUO010000019.1"/>
</dbReference>
<proteinExistence type="predicted"/>
<reference evidence="2 3" key="1">
    <citation type="submission" date="2018-05" db="EMBL/GenBank/DDBJ databases">
        <title>Pararhodobacter marina sp. nov., isolated from deep-sea water of the Indian Ocean.</title>
        <authorList>
            <person name="Lai Q.Sr."/>
            <person name="Liu X."/>
            <person name="Shao Z."/>
        </authorList>
    </citation>
    <scope>NUCLEOTIDE SEQUENCE [LARGE SCALE GENOMIC DNA]</scope>
    <source>
        <strain evidence="2 3">CIC4N-9</strain>
    </source>
</reference>
<organism evidence="2 3">
    <name type="scientific">Pararhodobacter marinus</name>
    <dbReference type="NCBI Taxonomy" id="2184063"/>
    <lineage>
        <taxon>Bacteria</taxon>
        <taxon>Pseudomonadati</taxon>
        <taxon>Pseudomonadota</taxon>
        <taxon>Alphaproteobacteria</taxon>
        <taxon>Rhodobacterales</taxon>
        <taxon>Paracoccaceae</taxon>
        <taxon>Pararhodobacter</taxon>
    </lineage>
</organism>
<protein>
    <submittedName>
        <fullName evidence="2">Uncharacterized protein</fullName>
    </submittedName>
</protein>
<feature type="signal peptide" evidence="1">
    <location>
        <begin position="1"/>
        <end position="23"/>
    </location>
</feature>
<evidence type="ECO:0000313" key="2">
    <source>
        <dbReference type="EMBL" id="PWE27700.1"/>
    </source>
</evidence>
<dbReference type="Proteomes" id="UP000244940">
    <property type="component" value="Unassembled WGS sequence"/>
</dbReference>